<gene>
    <name evidence="3" type="ORF">VP01_930g11</name>
</gene>
<reference evidence="3 4" key="1">
    <citation type="submission" date="2015-08" db="EMBL/GenBank/DDBJ databases">
        <title>Next Generation Sequencing and Analysis of the Genome of Puccinia sorghi L Schw, the Causal Agent of Maize Common Rust.</title>
        <authorList>
            <person name="Rochi L."/>
            <person name="Burguener G."/>
            <person name="Darino M."/>
            <person name="Turjanski A."/>
            <person name="Kreff E."/>
            <person name="Dieguez M.J."/>
            <person name="Sacco F."/>
        </authorList>
    </citation>
    <scope>NUCLEOTIDE SEQUENCE [LARGE SCALE GENOMIC DNA]</scope>
    <source>
        <strain evidence="3 4">RO10H11247</strain>
    </source>
</reference>
<sequence length="251" mass="24428">MATLAVASIIPALSAGLTTGETWSCTQYAQANTQSAICGDRPNAVCSQKCVGGVVVDGCSSASNASGPLTRQTCTISFSHISPTSSNCVNGQGSFMCSGVPTGQATCSGCVDSTLHLDPALSQTVPPLAAPAIGAPAPVVAASSSPAASTVAPPLAVKATAPSVSSAAPAAPAAPAPAVTAAPAISTQVVTVYSQPTTSTRTSAQDEDTPQSDSSSSNSNSTTSIASITYTNPATPFVVTLGLLAAGVTLL</sequence>
<protein>
    <submittedName>
        <fullName evidence="3">Uncharacterized protein</fullName>
    </submittedName>
</protein>
<proteinExistence type="predicted"/>
<organism evidence="3 4">
    <name type="scientific">Puccinia sorghi</name>
    <dbReference type="NCBI Taxonomy" id="27349"/>
    <lineage>
        <taxon>Eukaryota</taxon>
        <taxon>Fungi</taxon>
        <taxon>Dikarya</taxon>
        <taxon>Basidiomycota</taxon>
        <taxon>Pucciniomycotina</taxon>
        <taxon>Pucciniomycetes</taxon>
        <taxon>Pucciniales</taxon>
        <taxon>Pucciniaceae</taxon>
        <taxon>Puccinia</taxon>
    </lineage>
</organism>
<name>A0A0L6U935_9BASI</name>
<accession>A0A0L6U935</accession>
<comment type="caution">
    <text evidence="3">The sequence shown here is derived from an EMBL/GenBank/DDBJ whole genome shotgun (WGS) entry which is preliminary data.</text>
</comment>
<keyword evidence="2" id="KW-0732">Signal</keyword>
<dbReference type="AlphaFoldDB" id="A0A0L6U935"/>
<dbReference type="Proteomes" id="UP000037035">
    <property type="component" value="Unassembled WGS sequence"/>
</dbReference>
<feature type="region of interest" description="Disordered" evidence="1">
    <location>
        <begin position="196"/>
        <end position="223"/>
    </location>
</feature>
<evidence type="ECO:0000256" key="1">
    <source>
        <dbReference type="SAM" id="MobiDB-lite"/>
    </source>
</evidence>
<dbReference type="OrthoDB" id="2505016at2759"/>
<feature type="compositionally biased region" description="Low complexity" evidence="1">
    <location>
        <begin position="212"/>
        <end position="223"/>
    </location>
</feature>
<feature type="chain" id="PRO_5005567670" evidence="2">
    <location>
        <begin position="21"/>
        <end position="251"/>
    </location>
</feature>
<dbReference type="EMBL" id="LAVV01014949">
    <property type="protein sequence ID" value="KNZ44295.1"/>
    <property type="molecule type" value="Genomic_DNA"/>
</dbReference>
<evidence type="ECO:0000313" key="4">
    <source>
        <dbReference type="Proteomes" id="UP000037035"/>
    </source>
</evidence>
<evidence type="ECO:0000256" key="2">
    <source>
        <dbReference type="SAM" id="SignalP"/>
    </source>
</evidence>
<evidence type="ECO:0000313" key="3">
    <source>
        <dbReference type="EMBL" id="KNZ44295.1"/>
    </source>
</evidence>
<keyword evidence="4" id="KW-1185">Reference proteome</keyword>
<dbReference type="VEuPathDB" id="FungiDB:VP01_930g11"/>
<feature type="signal peptide" evidence="2">
    <location>
        <begin position="1"/>
        <end position="20"/>
    </location>
</feature>